<dbReference type="PRINTS" id="PR00111">
    <property type="entry name" value="ABHYDROLASE"/>
</dbReference>
<dbReference type="GO" id="GO:0047372">
    <property type="term" value="F:monoacylglycerol lipase activity"/>
    <property type="evidence" value="ECO:0007669"/>
    <property type="project" value="TreeGrafter"/>
</dbReference>
<dbReference type="Gene3D" id="3.40.50.1820">
    <property type="entry name" value="alpha/beta hydrolase"/>
    <property type="match status" value="1"/>
</dbReference>
<keyword evidence="2" id="KW-0378">Hydrolase</keyword>
<dbReference type="GO" id="GO:0016020">
    <property type="term" value="C:membrane"/>
    <property type="evidence" value="ECO:0007669"/>
    <property type="project" value="TreeGrafter"/>
</dbReference>
<dbReference type="RefSeq" id="WP_119600734.1">
    <property type="nucleotide sequence ID" value="NZ_QXQA01000010.1"/>
</dbReference>
<dbReference type="SUPFAM" id="SSF53474">
    <property type="entry name" value="alpha/beta-Hydrolases"/>
    <property type="match status" value="1"/>
</dbReference>
<dbReference type="Proteomes" id="UP000266482">
    <property type="component" value="Unassembled WGS sequence"/>
</dbReference>
<dbReference type="OrthoDB" id="252464at2"/>
<organism evidence="2 3">
    <name type="scientific">Paenibacillus nanensis</name>
    <dbReference type="NCBI Taxonomy" id="393251"/>
    <lineage>
        <taxon>Bacteria</taxon>
        <taxon>Bacillati</taxon>
        <taxon>Bacillota</taxon>
        <taxon>Bacilli</taxon>
        <taxon>Bacillales</taxon>
        <taxon>Paenibacillaceae</taxon>
        <taxon>Paenibacillus</taxon>
    </lineage>
</organism>
<dbReference type="EMBL" id="QXQA01000010">
    <property type="protein sequence ID" value="RIX51441.1"/>
    <property type="molecule type" value="Genomic_DNA"/>
</dbReference>
<protein>
    <submittedName>
        <fullName evidence="2">Alpha/beta hydrolase</fullName>
    </submittedName>
</protein>
<proteinExistence type="predicted"/>
<name>A0A3A1UVH4_9BACL</name>
<dbReference type="InterPro" id="IPR000073">
    <property type="entry name" value="AB_hydrolase_1"/>
</dbReference>
<dbReference type="GO" id="GO:0046464">
    <property type="term" value="P:acylglycerol catabolic process"/>
    <property type="evidence" value="ECO:0007669"/>
    <property type="project" value="TreeGrafter"/>
</dbReference>
<feature type="domain" description="AB hydrolase-1" evidence="1">
    <location>
        <begin position="24"/>
        <end position="242"/>
    </location>
</feature>
<keyword evidence="3" id="KW-1185">Reference proteome</keyword>
<accession>A0A3A1UVH4</accession>
<dbReference type="PANTHER" id="PTHR43798:SF5">
    <property type="entry name" value="MONOACYLGLYCEROL LIPASE ABHD6"/>
    <property type="match status" value="1"/>
</dbReference>
<evidence type="ECO:0000313" key="3">
    <source>
        <dbReference type="Proteomes" id="UP000266482"/>
    </source>
</evidence>
<evidence type="ECO:0000259" key="1">
    <source>
        <dbReference type="Pfam" id="PF00561"/>
    </source>
</evidence>
<dbReference type="InterPro" id="IPR050266">
    <property type="entry name" value="AB_hydrolase_sf"/>
</dbReference>
<evidence type="ECO:0000313" key="2">
    <source>
        <dbReference type="EMBL" id="RIX51441.1"/>
    </source>
</evidence>
<dbReference type="Pfam" id="PF00561">
    <property type="entry name" value="Abhydrolase_1"/>
    <property type="match status" value="1"/>
</dbReference>
<reference evidence="2 3" key="1">
    <citation type="submission" date="2018-09" db="EMBL/GenBank/DDBJ databases">
        <title>Paenibacillus aracenensis nov. sp. isolated from a cave in southern Spain.</title>
        <authorList>
            <person name="Jurado V."/>
            <person name="Gutierrez-Patricio S."/>
            <person name="Gonzalez-Pimentel J.L."/>
            <person name="Miller A.Z."/>
            <person name="Laiz L."/>
            <person name="Saiz-Jimenez C."/>
        </authorList>
    </citation>
    <scope>NUCLEOTIDE SEQUENCE [LARGE SCALE GENOMIC DNA]</scope>
    <source>
        <strain evidence="2 3">DSM 22867</strain>
    </source>
</reference>
<gene>
    <name evidence="2" type="ORF">D3P08_16110</name>
</gene>
<comment type="caution">
    <text evidence="2">The sequence shown here is derived from an EMBL/GenBank/DDBJ whole genome shotgun (WGS) entry which is preliminary data.</text>
</comment>
<dbReference type="InterPro" id="IPR029058">
    <property type="entry name" value="AB_hydrolase_fold"/>
</dbReference>
<dbReference type="AlphaFoldDB" id="A0A3A1UVH4"/>
<sequence>MTEQIILLPNGIHLHVQAELTEKPVVLFLHYSGGTLGMWNGVLPLFGSGCSIVAPDFRGHGRSDKPESGYHIEDMADDIFLLLQQLGIAKVHIVGSSMGAEVGLCLAANHPELVQSLVCEGALYNEFGDYGLFDGTAEEIEQEKARVMERMSMRADLVYDSREAYIDALRVSYETQNLWNPVTAKFADSTMELREDGTYGNRYLNRVRMAYMSGYLDLRFEDYYKRVSCPVLFLPSEDEWANEKIRASIKEFGSLVPSYEIGHLPGAMHAFVWMQMPKEAGGMAKAFIDKTEKAAIAG</sequence>
<dbReference type="PANTHER" id="PTHR43798">
    <property type="entry name" value="MONOACYLGLYCEROL LIPASE"/>
    <property type="match status" value="1"/>
</dbReference>